<sequence length="240" mass="27870">MTVKSVPIAQFLPGSFKLLVDPQYPSEQTNRSNKYKRGILHHDEQLLPNPYAAILTWHHLEGNYPYLAPKVTSASTTENPHFSPANGKYLLFTPHTSVKYSLFSRKCSLDVNHFILCRDVWNTRHHLLYVQYVHVPVSRLRYGSDSESRKLIYRREEHSDSKTDLHSCKTGIGNDFFHRVSKLTEFHALIFSRDAQNTLSLDSLPSSGNFPLRLLPANPREQNYPRQQRDTLEIYVYLKK</sequence>
<organism evidence="1 2">
    <name type="scientific">Amylocarpus encephaloides</name>
    <dbReference type="NCBI Taxonomy" id="45428"/>
    <lineage>
        <taxon>Eukaryota</taxon>
        <taxon>Fungi</taxon>
        <taxon>Dikarya</taxon>
        <taxon>Ascomycota</taxon>
        <taxon>Pezizomycotina</taxon>
        <taxon>Leotiomycetes</taxon>
        <taxon>Helotiales</taxon>
        <taxon>Helotiales incertae sedis</taxon>
        <taxon>Amylocarpus</taxon>
    </lineage>
</organism>
<evidence type="ECO:0000313" key="2">
    <source>
        <dbReference type="Proteomes" id="UP000824998"/>
    </source>
</evidence>
<evidence type="ECO:0000313" key="1">
    <source>
        <dbReference type="EMBL" id="KAG9230460.1"/>
    </source>
</evidence>
<keyword evidence="2" id="KW-1185">Reference proteome</keyword>
<accession>A0A9P8C216</accession>
<comment type="caution">
    <text evidence="1">The sequence shown here is derived from an EMBL/GenBank/DDBJ whole genome shotgun (WGS) entry which is preliminary data.</text>
</comment>
<gene>
    <name evidence="1" type="ORF">BJ875DRAFT_154868</name>
</gene>
<reference evidence="1" key="1">
    <citation type="journal article" date="2021" name="IMA Fungus">
        <title>Genomic characterization of three marine fungi, including Emericellopsis atlantica sp. nov. with signatures of a generalist lifestyle and marine biomass degradation.</title>
        <authorList>
            <person name="Hagestad O.C."/>
            <person name="Hou L."/>
            <person name="Andersen J.H."/>
            <person name="Hansen E.H."/>
            <person name="Altermark B."/>
            <person name="Li C."/>
            <person name="Kuhnert E."/>
            <person name="Cox R.J."/>
            <person name="Crous P.W."/>
            <person name="Spatafora J.W."/>
            <person name="Lail K."/>
            <person name="Amirebrahimi M."/>
            <person name="Lipzen A."/>
            <person name="Pangilinan J."/>
            <person name="Andreopoulos W."/>
            <person name="Hayes R.D."/>
            <person name="Ng V."/>
            <person name="Grigoriev I.V."/>
            <person name="Jackson S.A."/>
            <person name="Sutton T.D.S."/>
            <person name="Dobson A.D.W."/>
            <person name="Rama T."/>
        </authorList>
    </citation>
    <scope>NUCLEOTIDE SEQUENCE</scope>
    <source>
        <strain evidence="1">TRa018bII</strain>
    </source>
</reference>
<dbReference type="Proteomes" id="UP000824998">
    <property type="component" value="Unassembled WGS sequence"/>
</dbReference>
<dbReference type="AlphaFoldDB" id="A0A9P8C216"/>
<name>A0A9P8C216_9HELO</name>
<proteinExistence type="predicted"/>
<dbReference type="EMBL" id="MU251671">
    <property type="protein sequence ID" value="KAG9230460.1"/>
    <property type="molecule type" value="Genomic_DNA"/>
</dbReference>
<protein>
    <submittedName>
        <fullName evidence="1">Uncharacterized protein</fullName>
    </submittedName>
</protein>